<dbReference type="GO" id="GO:0000271">
    <property type="term" value="P:polysaccharide biosynthetic process"/>
    <property type="evidence" value="ECO:0007669"/>
    <property type="project" value="TreeGrafter"/>
</dbReference>
<dbReference type="Gene3D" id="3.90.1150.10">
    <property type="entry name" value="Aspartate Aminotransferase, domain 1"/>
    <property type="match status" value="1"/>
</dbReference>
<keyword evidence="4 7" id="KW-0663">Pyridoxal phosphate</keyword>
<name>A0A0G1VRJ1_9BACT</name>
<dbReference type="InterPro" id="IPR015422">
    <property type="entry name" value="PyrdxlP-dep_Trfase_small"/>
</dbReference>
<evidence type="ECO:0000256" key="5">
    <source>
        <dbReference type="ARBA" id="ARBA00037999"/>
    </source>
</evidence>
<sequence length="370" mass="41383">MIPVNEPVISREAKQNVQKALRTGWLSSSGSFVKQFEEEFARYLGMRHAVAVTSGTAALHVALLSLGIGRGDEVIVPAFTMAATWMAVMYTGAAPVFVDCERETYNIDVKKIERAITQRTRVIIPVHIYGHACDMNGIARIAKRHSLAVVEDAAEALGGVYRGKKCGILGDINCFSFYANKIVTCGEGGMVVTNKTALAKRARRFRDLCHTEDKRFIHDDLGYNYRMTNLQAAVGVGELRNIKSYLTRKHEMAKTYKKGLRGIPGIRLPATKSYVKNTYWMYAIVIDEKKFGMSRDSLREKLKQQGVDSRDFFYAPEDQPVLKKIIGKQKFPTTKYLSEHGLYLPSGLAITSAQIATVCKKVKSIQRNNQ</sequence>
<evidence type="ECO:0000256" key="3">
    <source>
        <dbReference type="ARBA" id="ARBA00022679"/>
    </source>
</evidence>
<dbReference type="Gene3D" id="3.40.640.10">
    <property type="entry name" value="Type I PLP-dependent aspartate aminotransferase-like (Major domain)"/>
    <property type="match status" value="1"/>
</dbReference>
<organism evidence="9 10">
    <name type="scientific">Candidatus Kaiserbacteria bacterium GW2011_GWA2_49_19</name>
    <dbReference type="NCBI Taxonomy" id="1618669"/>
    <lineage>
        <taxon>Bacteria</taxon>
        <taxon>Candidatus Kaiseribacteriota</taxon>
    </lineage>
</organism>
<evidence type="ECO:0000256" key="8">
    <source>
        <dbReference type="RuleBase" id="RU004508"/>
    </source>
</evidence>
<dbReference type="PANTHER" id="PTHR30244">
    <property type="entry name" value="TRANSAMINASE"/>
    <property type="match status" value="1"/>
</dbReference>
<evidence type="ECO:0000256" key="1">
    <source>
        <dbReference type="ARBA" id="ARBA00001933"/>
    </source>
</evidence>
<reference evidence="9 10" key="1">
    <citation type="journal article" date="2015" name="Nature">
        <title>rRNA introns, odd ribosomes, and small enigmatic genomes across a large radiation of phyla.</title>
        <authorList>
            <person name="Brown C.T."/>
            <person name="Hug L.A."/>
            <person name="Thomas B.C."/>
            <person name="Sharon I."/>
            <person name="Castelle C.J."/>
            <person name="Singh A."/>
            <person name="Wilkins M.J."/>
            <person name="Williams K.H."/>
            <person name="Banfield J.F."/>
        </authorList>
    </citation>
    <scope>NUCLEOTIDE SEQUENCE [LARGE SCALE GENOMIC DNA]</scope>
</reference>
<dbReference type="Pfam" id="PF01041">
    <property type="entry name" value="DegT_DnrJ_EryC1"/>
    <property type="match status" value="1"/>
</dbReference>
<dbReference type="InterPro" id="IPR015421">
    <property type="entry name" value="PyrdxlP-dep_Trfase_major"/>
</dbReference>
<dbReference type="GO" id="GO:0008483">
    <property type="term" value="F:transaminase activity"/>
    <property type="evidence" value="ECO:0007669"/>
    <property type="project" value="UniProtKB-KW"/>
</dbReference>
<feature type="active site" description="Proton acceptor" evidence="6">
    <location>
        <position position="181"/>
    </location>
</feature>
<evidence type="ECO:0000256" key="7">
    <source>
        <dbReference type="PIRSR" id="PIRSR000390-2"/>
    </source>
</evidence>
<evidence type="ECO:0000313" key="9">
    <source>
        <dbReference type="EMBL" id="KKW09086.1"/>
    </source>
</evidence>
<gene>
    <name evidence="9" type="ORF">UY44_C0005G0003</name>
</gene>
<dbReference type="InterPro" id="IPR015424">
    <property type="entry name" value="PyrdxlP-dep_Trfase"/>
</dbReference>
<comment type="similarity">
    <text evidence="5 8">Belongs to the DegT/DnrJ/EryC1 family.</text>
</comment>
<proteinExistence type="inferred from homology"/>
<dbReference type="PATRIC" id="fig|1618669.3.peg.210"/>
<evidence type="ECO:0000256" key="4">
    <source>
        <dbReference type="ARBA" id="ARBA00022898"/>
    </source>
</evidence>
<protein>
    <submittedName>
        <fullName evidence="9">Cystathione beta-synthase modulated DegT/DnrJ/EryC1/StrS aminotransferase</fullName>
    </submittedName>
</protein>
<feature type="modified residue" description="N6-(pyridoxal phosphate)lysine" evidence="7">
    <location>
        <position position="181"/>
    </location>
</feature>
<dbReference type="InterPro" id="IPR000653">
    <property type="entry name" value="DegT/StrS_aminotransferase"/>
</dbReference>
<dbReference type="CDD" id="cd00616">
    <property type="entry name" value="AHBA_syn"/>
    <property type="match status" value="1"/>
</dbReference>
<comment type="cofactor">
    <cofactor evidence="1">
        <name>pyridoxal 5'-phosphate</name>
        <dbReference type="ChEBI" id="CHEBI:597326"/>
    </cofactor>
</comment>
<dbReference type="GO" id="GO:0030170">
    <property type="term" value="F:pyridoxal phosphate binding"/>
    <property type="evidence" value="ECO:0007669"/>
    <property type="project" value="TreeGrafter"/>
</dbReference>
<comment type="caution">
    <text evidence="9">The sequence shown here is derived from an EMBL/GenBank/DDBJ whole genome shotgun (WGS) entry which is preliminary data.</text>
</comment>
<keyword evidence="3 9" id="KW-0808">Transferase</keyword>
<dbReference type="AlphaFoldDB" id="A0A0G1VRJ1"/>
<dbReference type="FunFam" id="3.40.640.10:FF:000090">
    <property type="entry name" value="Pyridoxal phosphate-dependent aminotransferase"/>
    <property type="match status" value="1"/>
</dbReference>
<keyword evidence="2 9" id="KW-0032">Aminotransferase</keyword>
<evidence type="ECO:0000256" key="2">
    <source>
        <dbReference type="ARBA" id="ARBA00022576"/>
    </source>
</evidence>
<dbReference type="EMBL" id="LCPZ01000005">
    <property type="protein sequence ID" value="KKW09086.1"/>
    <property type="molecule type" value="Genomic_DNA"/>
</dbReference>
<dbReference type="Proteomes" id="UP000033965">
    <property type="component" value="Unassembled WGS sequence"/>
</dbReference>
<accession>A0A0G1VRJ1</accession>
<evidence type="ECO:0000256" key="6">
    <source>
        <dbReference type="PIRSR" id="PIRSR000390-1"/>
    </source>
</evidence>
<evidence type="ECO:0000313" key="10">
    <source>
        <dbReference type="Proteomes" id="UP000033965"/>
    </source>
</evidence>
<dbReference type="PIRSF" id="PIRSF000390">
    <property type="entry name" value="PLP_StrS"/>
    <property type="match status" value="1"/>
</dbReference>
<dbReference type="PANTHER" id="PTHR30244:SF34">
    <property type="entry name" value="DTDP-4-AMINO-4,6-DIDEOXYGALACTOSE TRANSAMINASE"/>
    <property type="match status" value="1"/>
</dbReference>
<dbReference type="SUPFAM" id="SSF53383">
    <property type="entry name" value="PLP-dependent transferases"/>
    <property type="match status" value="1"/>
</dbReference>